<dbReference type="InterPro" id="IPR003594">
    <property type="entry name" value="HATPase_dom"/>
</dbReference>
<dbReference type="InterPro" id="IPR000700">
    <property type="entry name" value="PAS-assoc_C"/>
</dbReference>
<organism evidence="10 11">
    <name type="scientific">Ancylobacter novellus (strain ATCC 8093 / DSM 506 / JCM 20403 / CCM 1077 / IAM 12100 / NBRC 12443 / NCIMB 10456)</name>
    <name type="common">Starkeya novella</name>
    <dbReference type="NCBI Taxonomy" id="639283"/>
    <lineage>
        <taxon>Bacteria</taxon>
        <taxon>Pseudomonadati</taxon>
        <taxon>Pseudomonadota</taxon>
        <taxon>Alphaproteobacteria</taxon>
        <taxon>Hyphomicrobiales</taxon>
        <taxon>Xanthobacteraceae</taxon>
        <taxon>Ancylobacter</taxon>
    </lineage>
</organism>
<dbReference type="Pfam" id="PF00512">
    <property type="entry name" value="HisKA"/>
    <property type="match status" value="1"/>
</dbReference>
<dbReference type="InterPro" id="IPR000014">
    <property type="entry name" value="PAS"/>
</dbReference>
<dbReference type="FunFam" id="3.30.450.20:FF:000099">
    <property type="entry name" value="Sensory box sensor histidine kinase"/>
    <property type="match status" value="1"/>
</dbReference>
<evidence type="ECO:0000256" key="5">
    <source>
        <dbReference type="ARBA" id="ARBA00022777"/>
    </source>
</evidence>
<dbReference type="SMART" id="SM00091">
    <property type="entry name" value="PAS"/>
    <property type="match status" value="3"/>
</dbReference>
<keyword evidence="11" id="KW-1185">Reference proteome</keyword>
<feature type="transmembrane region" description="Helical" evidence="6">
    <location>
        <begin position="68"/>
        <end position="86"/>
    </location>
</feature>
<dbReference type="Pfam" id="PF02518">
    <property type="entry name" value="HATPase_c"/>
    <property type="match status" value="1"/>
</dbReference>
<dbReference type="STRING" id="639283.Snov_1314"/>
<dbReference type="InterPro" id="IPR052162">
    <property type="entry name" value="Sensor_kinase/Photoreceptor"/>
</dbReference>
<dbReference type="Gene3D" id="3.30.565.10">
    <property type="entry name" value="Histidine kinase-like ATPase, C-terminal domain"/>
    <property type="match status" value="1"/>
</dbReference>
<dbReference type="SMART" id="SM00388">
    <property type="entry name" value="HisKA"/>
    <property type="match status" value="1"/>
</dbReference>
<feature type="domain" description="Histidine kinase" evidence="7">
    <location>
        <begin position="532"/>
        <end position="749"/>
    </location>
</feature>
<keyword evidence="3" id="KW-0597">Phosphoprotein</keyword>
<evidence type="ECO:0000259" key="7">
    <source>
        <dbReference type="PROSITE" id="PS50109"/>
    </source>
</evidence>
<dbReference type="eggNOG" id="COG2202">
    <property type="taxonomic scope" value="Bacteria"/>
</dbReference>
<dbReference type="InterPro" id="IPR013655">
    <property type="entry name" value="PAS_fold_3"/>
</dbReference>
<evidence type="ECO:0000256" key="1">
    <source>
        <dbReference type="ARBA" id="ARBA00000085"/>
    </source>
</evidence>
<comment type="catalytic activity">
    <reaction evidence="1">
        <text>ATP + protein L-histidine = ADP + protein N-phospho-L-histidine.</text>
        <dbReference type="EC" id="2.7.13.3"/>
    </reaction>
</comment>
<dbReference type="KEGG" id="sno:Snov_1314"/>
<dbReference type="GO" id="GO:0000155">
    <property type="term" value="F:phosphorelay sensor kinase activity"/>
    <property type="evidence" value="ECO:0007669"/>
    <property type="project" value="InterPro"/>
</dbReference>
<name>D7A8F1_ANCN5</name>
<dbReference type="PROSITE" id="PS50113">
    <property type="entry name" value="PAC"/>
    <property type="match status" value="2"/>
</dbReference>
<dbReference type="EMBL" id="CP002026">
    <property type="protein sequence ID" value="ADH88624.1"/>
    <property type="molecule type" value="Genomic_DNA"/>
</dbReference>
<accession>D7A8F1</accession>
<keyword evidence="4" id="KW-0808">Transferase</keyword>
<evidence type="ECO:0000313" key="10">
    <source>
        <dbReference type="EMBL" id="ADH88624.1"/>
    </source>
</evidence>
<keyword evidence="5 10" id="KW-0418">Kinase</keyword>
<dbReference type="Gene3D" id="1.10.287.130">
    <property type="match status" value="1"/>
</dbReference>
<dbReference type="PANTHER" id="PTHR43304:SF1">
    <property type="entry name" value="PAC DOMAIN-CONTAINING PROTEIN"/>
    <property type="match status" value="1"/>
</dbReference>
<evidence type="ECO:0000256" key="6">
    <source>
        <dbReference type="SAM" id="Phobius"/>
    </source>
</evidence>
<dbReference type="InterPro" id="IPR036097">
    <property type="entry name" value="HisK_dim/P_sf"/>
</dbReference>
<dbReference type="AlphaFoldDB" id="D7A8F1"/>
<dbReference type="PROSITE" id="PS51257">
    <property type="entry name" value="PROKAR_LIPOPROTEIN"/>
    <property type="match status" value="1"/>
</dbReference>
<dbReference type="InterPro" id="IPR003661">
    <property type="entry name" value="HisK_dim/P_dom"/>
</dbReference>
<feature type="transmembrane region" description="Helical" evidence="6">
    <location>
        <begin position="22"/>
        <end position="48"/>
    </location>
</feature>
<dbReference type="Pfam" id="PF13426">
    <property type="entry name" value="PAS_9"/>
    <property type="match status" value="1"/>
</dbReference>
<dbReference type="SMART" id="SM00387">
    <property type="entry name" value="HATPase_c"/>
    <property type="match status" value="1"/>
</dbReference>
<dbReference type="HOGENOM" id="CLU_404325_0_0_5"/>
<keyword evidence="6" id="KW-1133">Transmembrane helix</keyword>
<feature type="domain" description="PAC" evidence="9">
    <location>
        <begin position="175"/>
        <end position="227"/>
    </location>
</feature>
<dbReference type="InterPro" id="IPR035965">
    <property type="entry name" value="PAS-like_dom_sf"/>
</dbReference>
<keyword evidence="6" id="KW-0472">Membrane</keyword>
<evidence type="ECO:0000259" key="9">
    <source>
        <dbReference type="PROSITE" id="PS50113"/>
    </source>
</evidence>
<sequence>MPTSSSKQAAANNLPISASSSWLVHLTAALIAGCFITITFASFAYLFLTSVGSEEIAQLQEPSDERELLITLLGFIALTGSASWFANQFARRRLIDDSGAGAERELRNAINTIPAIVWSTSPDGNNDFHNQRLLAYTGVDAATALGMGWVDMLHPEDLERHVAAWRDAVATGTAFECESRLKRSDGQYRWFLARAEPLRDPSGRVVRWYGTNVDIDDRRRAEEALRRSDAYLAEAQKLSRTGSAVWNLATGEVVCSDEFYSIFGFAPRSRLSVEMILQRTHPDDATFVRRELARAVAEVGQIDLEHRLLMEDGSVKHVHLVAHSTRDAQERCELVGAVMDVTARTKAYAALEASECRYRHLFDHMPVALGQLDLGEMAGLFAELRASGVTDLDAHFDAHPDLLTFCQGSLVITAANGNLIRLLGGTDEGAIIGRSALGGLLGSSDTIRRSLVSCFRMETSFQDETKIETIDGRRIDVLFTSSITSSGPDRDTGVLGLIDISQRIRAEEGLRRVQADYAHSARVSTLGQLTASIAHEINQPLAAIATHGEAGLRWLDNATPDLDEVRKSTRQVIANAHRASDIVGRIRAMAVRREQPHEVLAFDTLLRETILFLRHEAQSRGVTIIHRNNADNLAVRADRVQLQQVVVNLIMNSIQAMADSEADRRRITINTTPDGMAALLCHFDDSGPGIRPEHLPRLFESFFTTKCDGMGIGLPICRSIIEAHGGSMSAENGGAEGGARFILRLPTDVSSAN</sequence>
<dbReference type="InterPro" id="IPR001610">
    <property type="entry name" value="PAC"/>
</dbReference>
<dbReference type="Pfam" id="PF08447">
    <property type="entry name" value="PAS_3"/>
    <property type="match status" value="2"/>
</dbReference>
<dbReference type="eggNOG" id="COG4191">
    <property type="taxonomic scope" value="Bacteria"/>
</dbReference>
<dbReference type="CDD" id="cd00082">
    <property type="entry name" value="HisKA"/>
    <property type="match status" value="1"/>
</dbReference>
<evidence type="ECO:0000256" key="2">
    <source>
        <dbReference type="ARBA" id="ARBA00012438"/>
    </source>
</evidence>
<dbReference type="CDD" id="cd00130">
    <property type="entry name" value="PAS"/>
    <property type="match status" value="2"/>
</dbReference>
<gene>
    <name evidence="10" type="ordered locus">Snov_1314</name>
</gene>
<dbReference type="PRINTS" id="PR00344">
    <property type="entry name" value="BCTRLSENSOR"/>
</dbReference>
<dbReference type="Gene3D" id="2.10.70.100">
    <property type="match status" value="1"/>
</dbReference>
<dbReference type="SUPFAM" id="SSF55785">
    <property type="entry name" value="PYP-like sensor domain (PAS domain)"/>
    <property type="match status" value="3"/>
</dbReference>
<reference evidence="10 11" key="1">
    <citation type="journal article" date="2012" name="Stand. Genomic Sci.">
        <title>Complete genome sequence of the facultatively chemolithoautotrophic and methylotrophic alpha Proteobacterium Starkeya novella type strain (ATCC 8093(T)).</title>
        <authorList>
            <person name="Kappler U."/>
            <person name="Davenport K."/>
            <person name="Beatson S."/>
            <person name="Lucas S."/>
            <person name="Lapidus A."/>
            <person name="Copeland A."/>
            <person name="Berry K.W."/>
            <person name="Glavina Del Rio T."/>
            <person name="Hammon N."/>
            <person name="Dalin E."/>
            <person name="Tice H."/>
            <person name="Pitluck S."/>
            <person name="Richardson P."/>
            <person name="Bruce D."/>
            <person name="Goodwin L.A."/>
            <person name="Han C."/>
            <person name="Tapia R."/>
            <person name="Detter J.C."/>
            <person name="Chang Y.J."/>
            <person name="Jeffries C.D."/>
            <person name="Land M."/>
            <person name="Hauser L."/>
            <person name="Kyrpides N.C."/>
            <person name="Goker M."/>
            <person name="Ivanova N."/>
            <person name="Klenk H.P."/>
            <person name="Woyke T."/>
        </authorList>
    </citation>
    <scope>NUCLEOTIDE SEQUENCE [LARGE SCALE GENOMIC DNA]</scope>
    <source>
        <strain evidence="11">ATCC 8093 / DSM 506 / JCM 20403 / CCM 1077 / IAM 12100 / NBRC 12443 / NCIMB 10456</strain>
    </source>
</reference>
<dbReference type="SMART" id="SM00086">
    <property type="entry name" value="PAC"/>
    <property type="match status" value="3"/>
</dbReference>
<dbReference type="SUPFAM" id="SSF47384">
    <property type="entry name" value="Homodimeric domain of signal transducing histidine kinase"/>
    <property type="match status" value="1"/>
</dbReference>
<evidence type="ECO:0000256" key="3">
    <source>
        <dbReference type="ARBA" id="ARBA00022553"/>
    </source>
</evidence>
<dbReference type="InterPro" id="IPR005467">
    <property type="entry name" value="His_kinase_dom"/>
</dbReference>
<dbReference type="Proteomes" id="UP000006633">
    <property type="component" value="Chromosome"/>
</dbReference>
<keyword evidence="6" id="KW-0812">Transmembrane</keyword>
<dbReference type="SUPFAM" id="SSF55874">
    <property type="entry name" value="ATPase domain of HSP90 chaperone/DNA topoisomerase II/histidine kinase"/>
    <property type="match status" value="1"/>
</dbReference>
<evidence type="ECO:0000313" key="11">
    <source>
        <dbReference type="Proteomes" id="UP000006633"/>
    </source>
</evidence>
<dbReference type="PROSITE" id="PS50109">
    <property type="entry name" value="HIS_KIN"/>
    <property type="match status" value="1"/>
</dbReference>
<dbReference type="PANTHER" id="PTHR43304">
    <property type="entry name" value="PHYTOCHROME-LIKE PROTEIN CPH1"/>
    <property type="match status" value="1"/>
</dbReference>
<dbReference type="PROSITE" id="PS50112">
    <property type="entry name" value="PAS"/>
    <property type="match status" value="1"/>
</dbReference>
<evidence type="ECO:0000256" key="4">
    <source>
        <dbReference type="ARBA" id="ARBA00022679"/>
    </source>
</evidence>
<protein>
    <recommendedName>
        <fullName evidence="2">histidine kinase</fullName>
        <ecNumber evidence="2">2.7.13.3</ecNumber>
    </recommendedName>
</protein>
<dbReference type="InterPro" id="IPR004358">
    <property type="entry name" value="Sig_transdc_His_kin-like_C"/>
</dbReference>
<dbReference type="EC" id="2.7.13.3" evidence="2"/>
<dbReference type="NCBIfam" id="TIGR00229">
    <property type="entry name" value="sensory_box"/>
    <property type="match status" value="1"/>
</dbReference>
<dbReference type="InterPro" id="IPR036890">
    <property type="entry name" value="HATPase_C_sf"/>
</dbReference>
<dbReference type="Gene3D" id="3.30.450.20">
    <property type="entry name" value="PAS domain"/>
    <property type="match status" value="3"/>
</dbReference>
<evidence type="ECO:0000259" key="8">
    <source>
        <dbReference type="PROSITE" id="PS50112"/>
    </source>
</evidence>
<proteinExistence type="predicted"/>
<feature type="domain" description="PAS" evidence="8">
    <location>
        <begin position="102"/>
        <end position="172"/>
    </location>
</feature>
<feature type="domain" description="PAC" evidence="9">
    <location>
        <begin position="302"/>
        <end position="353"/>
    </location>
</feature>